<dbReference type="InterPro" id="IPR003607">
    <property type="entry name" value="HD/PDEase_dom"/>
</dbReference>
<evidence type="ECO:0000259" key="3">
    <source>
        <dbReference type="PROSITE" id="PS51832"/>
    </source>
</evidence>
<dbReference type="InterPro" id="IPR052020">
    <property type="entry name" value="Cyclic_di-GMP/3'3'-cGAMP_PDE"/>
</dbReference>
<feature type="domain" description="HD-GYP" evidence="3">
    <location>
        <begin position="309"/>
        <end position="504"/>
    </location>
</feature>
<dbReference type="RefSeq" id="WP_163297670.1">
    <property type="nucleotide sequence ID" value="NZ_JAAGRR010000007.1"/>
</dbReference>
<keyword evidence="5" id="KW-1185">Reference proteome</keyword>
<protein>
    <submittedName>
        <fullName evidence="4">HD domain-containing protein</fullName>
    </submittedName>
</protein>
<keyword evidence="2" id="KW-0472">Membrane</keyword>
<dbReference type="EMBL" id="JAAGRR010000007">
    <property type="protein sequence ID" value="NDY41511.1"/>
    <property type="molecule type" value="Genomic_DNA"/>
</dbReference>
<dbReference type="AlphaFoldDB" id="A0A6N9TJS3"/>
<evidence type="ECO:0000256" key="2">
    <source>
        <dbReference type="SAM" id="Phobius"/>
    </source>
</evidence>
<evidence type="ECO:0000313" key="4">
    <source>
        <dbReference type="EMBL" id="NDY41511.1"/>
    </source>
</evidence>
<name>A0A6N9TJS3_DISTH</name>
<organism evidence="4 5">
    <name type="scientific">Dissulfurirhabdus thermomarina</name>
    <dbReference type="NCBI Taxonomy" id="1765737"/>
    <lineage>
        <taxon>Bacteria</taxon>
        <taxon>Deltaproteobacteria</taxon>
        <taxon>Dissulfurirhabdaceae</taxon>
        <taxon>Dissulfurirhabdus</taxon>
    </lineage>
</organism>
<dbReference type="SMART" id="SM00471">
    <property type="entry name" value="HDc"/>
    <property type="match status" value="1"/>
</dbReference>
<dbReference type="InterPro" id="IPR029016">
    <property type="entry name" value="GAF-like_dom_sf"/>
</dbReference>
<keyword evidence="1" id="KW-0175">Coiled coil</keyword>
<dbReference type="SUPFAM" id="SSF109604">
    <property type="entry name" value="HD-domain/PDEase-like"/>
    <property type="match status" value="1"/>
</dbReference>
<accession>A0A6N9TJS3</accession>
<comment type="caution">
    <text evidence="4">The sequence shown here is derived from an EMBL/GenBank/DDBJ whole genome shotgun (WGS) entry which is preliminary data.</text>
</comment>
<dbReference type="InterPro" id="IPR003018">
    <property type="entry name" value="GAF"/>
</dbReference>
<dbReference type="Gene3D" id="1.10.3210.10">
    <property type="entry name" value="Hypothetical protein af1432"/>
    <property type="match status" value="1"/>
</dbReference>
<feature type="coiled-coil region" evidence="1">
    <location>
        <begin position="102"/>
        <end position="129"/>
    </location>
</feature>
<dbReference type="PANTHER" id="PTHR45228">
    <property type="entry name" value="CYCLIC DI-GMP PHOSPHODIESTERASE TM_0186-RELATED"/>
    <property type="match status" value="1"/>
</dbReference>
<dbReference type="CDD" id="cd00077">
    <property type="entry name" value="HDc"/>
    <property type="match status" value="1"/>
</dbReference>
<dbReference type="SMART" id="SM00065">
    <property type="entry name" value="GAF"/>
    <property type="match status" value="1"/>
</dbReference>
<dbReference type="SUPFAM" id="SSF55781">
    <property type="entry name" value="GAF domain-like"/>
    <property type="match status" value="1"/>
</dbReference>
<dbReference type="PANTHER" id="PTHR45228:SF1">
    <property type="entry name" value="CYCLIC DI-GMP PHOSPHODIESTERASE TM_0186"/>
    <property type="match status" value="1"/>
</dbReference>
<proteinExistence type="predicted"/>
<feature type="transmembrane region" description="Helical" evidence="2">
    <location>
        <begin position="67"/>
        <end position="88"/>
    </location>
</feature>
<sequence length="507" mass="56432">MSVPSLAILLAAMGFLFLAASVLAAVRIRRGVPGEYRRAWDAVMGLIGFFLAGYAVFIAIEARPVRFPLALVTGAVFFAGAVFVFLVVDLTRRTVARILAHEAEIARVNADLLRQNEALEREMAARERAEVQARVRLQHLAALHAIDMMITSSLDLRVTLDVLLDQVMPLLGADAVDVLLLSAITQDLEYEAGRGFRGAGIQRSRERLGEGSAGRAALDRRLVHVHDLHDPAQGFRRFDLVRDEGFECCYAVPLIAKGQVKGVLEVFFRRHPESDPEWFDLLEALAAQAAIAIDNATLFNELQRSNAELILAYDSTIEGWSRALELRDRETQGHTERVVKLTLRLARAFGMRGEELVHVRRGALLHDIGKMAVPDSILMKEGPLTDEEWEVMRRHPALAFEMLSPIAYLRPALDIPYCHHEKWDGTGYPRGLKGPQIPLAARIFAVADTWDALRSERRYHEAWSEAEAREHIRSLAGTHFDPEVVRVFLEVGPGEDREAEGAGPEGG</sequence>
<dbReference type="PROSITE" id="PS51832">
    <property type="entry name" value="HD_GYP"/>
    <property type="match status" value="1"/>
</dbReference>
<keyword evidence="2" id="KW-0812">Transmembrane</keyword>
<dbReference type="Pfam" id="PF13185">
    <property type="entry name" value="GAF_2"/>
    <property type="match status" value="1"/>
</dbReference>
<dbReference type="Proteomes" id="UP000469346">
    <property type="component" value="Unassembled WGS sequence"/>
</dbReference>
<dbReference type="Pfam" id="PF13487">
    <property type="entry name" value="HD_5"/>
    <property type="match status" value="1"/>
</dbReference>
<reference evidence="4 5" key="1">
    <citation type="submission" date="2020-02" db="EMBL/GenBank/DDBJ databases">
        <title>Comparative genomics of sulfur disproportionating microorganisms.</title>
        <authorList>
            <person name="Ward L.M."/>
            <person name="Bertran E."/>
            <person name="Johnston D.T."/>
        </authorList>
    </citation>
    <scope>NUCLEOTIDE SEQUENCE [LARGE SCALE GENOMIC DNA]</scope>
    <source>
        <strain evidence="4 5">DSM 100025</strain>
    </source>
</reference>
<dbReference type="Gene3D" id="3.30.450.40">
    <property type="match status" value="1"/>
</dbReference>
<dbReference type="InterPro" id="IPR037522">
    <property type="entry name" value="HD_GYP_dom"/>
</dbReference>
<gene>
    <name evidence="4" type="ORF">G3N55_01410</name>
</gene>
<evidence type="ECO:0000256" key="1">
    <source>
        <dbReference type="SAM" id="Coils"/>
    </source>
</evidence>
<feature type="transmembrane region" description="Helical" evidence="2">
    <location>
        <begin position="40"/>
        <end position="60"/>
    </location>
</feature>
<keyword evidence="2" id="KW-1133">Transmembrane helix</keyword>
<evidence type="ECO:0000313" key="5">
    <source>
        <dbReference type="Proteomes" id="UP000469346"/>
    </source>
</evidence>